<sequence length="175" mass="19578">MDLARATAAERRTPLPGDDLVDADVVMDRGFDLPASPDDVWPWLVQLGKRRAGWYLPASVERFVPRSRRALRRIEPRWLAHEVGDVIPDWGGKDATFTLASIEHPRHLLYTSRRGRTDLTWCLHLTPIGSGATRVHLRLRLGPVKHQRLAETGGGLFDALTIVGLAAGLRERVGR</sequence>
<accession>A0ABS1L8Q9</accession>
<evidence type="ECO:0000313" key="2">
    <source>
        <dbReference type="Proteomes" id="UP000636918"/>
    </source>
</evidence>
<proteinExistence type="predicted"/>
<protein>
    <recommendedName>
        <fullName evidence="3">SRPBCC family protein</fullName>
    </recommendedName>
</protein>
<gene>
    <name evidence="1" type="ORF">JI751_10665</name>
</gene>
<reference evidence="1 2" key="1">
    <citation type="submission" date="2021-01" db="EMBL/GenBank/DDBJ databases">
        <title>Genome seq and assembly of Nocardiodes sp. G10.</title>
        <authorList>
            <person name="Chhetri G."/>
        </authorList>
    </citation>
    <scope>NUCLEOTIDE SEQUENCE [LARGE SCALE GENOMIC DNA]</scope>
    <source>
        <strain evidence="1 2">G10</strain>
    </source>
</reference>
<dbReference type="EMBL" id="JAERSG010000003">
    <property type="protein sequence ID" value="MBL0748074.1"/>
    <property type="molecule type" value="Genomic_DNA"/>
</dbReference>
<dbReference type="Proteomes" id="UP000636918">
    <property type="component" value="Unassembled WGS sequence"/>
</dbReference>
<keyword evidence="2" id="KW-1185">Reference proteome</keyword>
<organism evidence="1 2">
    <name type="scientific">Nocardioides baculatus</name>
    <dbReference type="NCBI Taxonomy" id="2801337"/>
    <lineage>
        <taxon>Bacteria</taxon>
        <taxon>Bacillati</taxon>
        <taxon>Actinomycetota</taxon>
        <taxon>Actinomycetes</taxon>
        <taxon>Propionibacteriales</taxon>
        <taxon>Nocardioidaceae</taxon>
        <taxon>Nocardioides</taxon>
    </lineage>
</organism>
<comment type="caution">
    <text evidence="1">The sequence shown here is derived from an EMBL/GenBank/DDBJ whole genome shotgun (WGS) entry which is preliminary data.</text>
</comment>
<evidence type="ECO:0008006" key="3">
    <source>
        <dbReference type="Google" id="ProtNLM"/>
    </source>
</evidence>
<dbReference type="SUPFAM" id="SSF55961">
    <property type="entry name" value="Bet v1-like"/>
    <property type="match status" value="1"/>
</dbReference>
<dbReference type="Gene3D" id="3.30.530.20">
    <property type="match status" value="1"/>
</dbReference>
<dbReference type="RefSeq" id="WP_201936117.1">
    <property type="nucleotide sequence ID" value="NZ_JAERSG010000003.1"/>
</dbReference>
<dbReference type="InterPro" id="IPR023393">
    <property type="entry name" value="START-like_dom_sf"/>
</dbReference>
<name>A0ABS1L8Q9_9ACTN</name>
<evidence type="ECO:0000313" key="1">
    <source>
        <dbReference type="EMBL" id="MBL0748074.1"/>
    </source>
</evidence>